<evidence type="ECO:0000313" key="4">
    <source>
        <dbReference type="Proteomes" id="UP000183812"/>
    </source>
</evidence>
<dbReference type="Pfam" id="PF13561">
    <property type="entry name" value="adh_short_C2"/>
    <property type="match status" value="1"/>
</dbReference>
<dbReference type="PROSITE" id="PS00061">
    <property type="entry name" value="ADH_SHORT"/>
    <property type="match status" value="1"/>
</dbReference>
<dbReference type="PANTHER" id="PTHR43477:SF1">
    <property type="entry name" value="DIHYDROANTICAPSIN 7-DEHYDROGENASE"/>
    <property type="match status" value="1"/>
</dbReference>
<sequence length="254" mass="25918">MTGCLDGRVALVTAAGSGIGRAGAIAMAAEGARLVVTDLDASLAAAAAEEIRAAGGFAESAALDARDDAAIAAVVAGVLARHGRLDVLHSHAGIQIPGKLEEVSAAQMDLAWALNVRAHFVLAQAVVAPMRAQGGGSVIVTASNSGCQYDRGMISYATTKHAAVAMVRQMAADYARENIRFNALCPGFVDTPFNAGFETQMGGRAALEAYVAETIPMGRWASTAEIAAGIVYLASDRSSFVTGLALVIDGGEIL</sequence>
<dbReference type="SUPFAM" id="SSF51735">
    <property type="entry name" value="NAD(P)-binding Rossmann-fold domains"/>
    <property type="match status" value="1"/>
</dbReference>
<dbReference type="InterPro" id="IPR036291">
    <property type="entry name" value="NAD(P)-bd_dom_sf"/>
</dbReference>
<dbReference type="AlphaFoldDB" id="A0A1G7D205"/>
<dbReference type="Gene3D" id="3.40.50.720">
    <property type="entry name" value="NAD(P)-binding Rossmann-like Domain"/>
    <property type="match status" value="1"/>
</dbReference>
<dbReference type="EMBL" id="FNAY01000001">
    <property type="protein sequence ID" value="SDE45070.1"/>
    <property type="molecule type" value="Genomic_DNA"/>
</dbReference>
<proteinExistence type="inferred from homology"/>
<dbReference type="CDD" id="cd05233">
    <property type="entry name" value="SDR_c"/>
    <property type="match status" value="1"/>
</dbReference>
<evidence type="ECO:0000256" key="2">
    <source>
        <dbReference type="ARBA" id="ARBA00023002"/>
    </source>
</evidence>
<dbReference type="RefSeq" id="WP_074552618.1">
    <property type="nucleotide sequence ID" value="NZ_CP119563.1"/>
</dbReference>
<accession>A0A1G7D205</accession>
<evidence type="ECO:0000313" key="3">
    <source>
        <dbReference type="EMBL" id="SDE45070.1"/>
    </source>
</evidence>
<dbReference type="PRINTS" id="PR00081">
    <property type="entry name" value="GDHRDH"/>
</dbReference>
<gene>
    <name evidence="3" type="ORF">SAMN04244550_00443</name>
</gene>
<keyword evidence="2" id="KW-0560">Oxidoreductase</keyword>
<dbReference type="GO" id="GO:0016491">
    <property type="term" value="F:oxidoreductase activity"/>
    <property type="evidence" value="ECO:0007669"/>
    <property type="project" value="UniProtKB-KW"/>
</dbReference>
<organism evidence="3 4">
    <name type="scientific">Rhodobacter capsulatus</name>
    <name type="common">Rhodopseudomonas capsulata</name>
    <dbReference type="NCBI Taxonomy" id="1061"/>
    <lineage>
        <taxon>Bacteria</taxon>
        <taxon>Pseudomonadati</taxon>
        <taxon>Pseudomonadota</taxon>
        <taxon>Alphaproteobacteria</taxon>
        <taxon>Rhodobacterales</taxon>
        <taxon>Rhodobacter group</taxon>
        <taxon>Rhodobacter</taxon>
    </lineage>
</organism>
<comment type="similarity">
    <text evidence="1">Belongs to the short-chain dehydrogenases/reductases (SDR) family.</text>
</comment>
<reference evidence="3 4" key="1">
    <citation type="submission" date="2016-10" db="EMBL/GenBank/DDBJ databases">
        <authorList>
            <person name="de Groot N.N."/>
        </authorList>
    </citation>
    <scope>NUCLEOTIDE SEQUENCE [LARGE SCALE GENOMIC DNA]</scope>
    <source>
        <strain evidence="4">DSM 938 / 37b4</strain>
    </source>
</reference>
<name>A0A1G7D205_RHOCA</name>
<dbReference type="Proteomes" id="UP000183812">
    <property type="component" value="Unassembled WGS sequence"/>
</dbReference>
<protein>
    <submittedName>
        <fullName evidence="3">NAD(P)-dependent dehydrogenase, short-chain alcohol dehydrogenase family</fullName>
    </submittedName>
</protein>
<dbReference type="InterPro" id="IPR051122">
    <property type="entry name" value="SDR_DHRS6-like"/>
</dbReference>
<evidence type="ECO:0000256" key="1">
    <source>
        <dbReference type="ARBA" id="ARBA00006484"/>
    </source>
</evidence>
<dbReference type="InterPro" id="IPR002347">
    <property type="entry name" value="SDR_fam"/>
</dbReference>
<dbReference type="FunFam" id="3.40.50.720:FF:000084">
    <property type="entry name" value="Short-chain dehydrogenase reductase"/>
    <property type="match status" value="1"/>
</dbReference>
<dbReference type="InterPro" id="IPR020904">
    <property type="entry name" value="Sc_DH/Rdtase_CS"/>
</dbReference>
<dbReference type="OrthoDB" id="198783at2"/>
<dbReference type="PANTHER" id="PTHR43477">
    <property type="entry name" value="DIHYDROANTICAPSIN 7-DEHYDROGENASE"/>
    <property type="match status" value="1"/>
</dbReference>